<gene>
    <name evidence="1" type="ORF">K1Y72_06095</name>
</gene>
<protein>
    <recommendedName>
        <fullName evidence="3">DUF3237 domain-containing protein</fullName>
    </recommendedName>
</protein>
<dbReference type="EMBL" id="JAIBOA010000003">
    <property type="protein sequence ID" value="MBW8481929.1"/>
    <property type="molecule type" value="Genomic_DNA"/>
</dbReference>
<name>A0ABS7FQA1_9ACTN</name>
<keyword evidence="2" id="KW-1185">Reference proteome</keyword>
<dbReference type="RefSeq" id="WP_220164058.1">
    <property type="nucleotide sequence ID" value="NZ_JAIBOA010000003.1"/>
</dbReference>
<reference evidence="1 2" key="1">
    <citation type="submission" date="2021-07" db="EMBL/GenBank/DDBJ databases">
        <title>Actinomadura sp. PM05-2 isolated from lichen.</title>
        <authorList>
            <person name="Somphong A."/>
            <person name="Phongsopitanun W."/>
            <person name="Tanasupawat S."/>
            <person name="Peongsungnone V."/>
        </authorList>
    </citation>
    <scope>NUCLEOTIDE SEQUENCE [LARGE SCALE GENOMIC DNA]</scope>
    <source>
        <strain evidence="1 2">PM05-2</strain>
    </source>
</reference>
<evidence type="ECO:0000313" key="2">
    <source>
        <dbReference type="Proteomes" id="UP000774570"/>
    </source>
</evidence>
<dbReference type="InterPro" id="IPR046485">
    <property type="entry name" value="DUF6578"/>
</dbReference>
<comment type="caution">
    <text evidence="1">The sequence shown here is derived from an EMBL/GenBank/DDBJ whole genome shotgun (WGS) entry which is preliminary data.</text>
</comment>
<evidence type="ECO:0008006" key="3">
    <source>
        <dbReference type="Google" id="ProtNLM"/>
    </source>
</evidence>
<accession>A0ABS7FQA1</accession>
<sequence length="122" mass="12820">MRLTIWVDDWQQECCGDPFAIGTRVTWTLVGTGLPDLDGAVRLDAAEDHHGAAGEGAPATTGTVLAIKAAHARYAPDGAGSRTFVPVPGTTRLTPLTSVVRSVRDDGGLRLRGYVVTLHVDG</sequence>
<evidence type="ECO:0000313" key="1">
    <source>
        <dbReference type="EMBL" id="MBW8481929.1"/>
    </source>
</evidence>
<organism evidence="1 2">
    <name type="scientific">Actinomadura parmotrematis</name>
    <dbReference type="NCBI Taxonomy" id="2864039"/>
    <lineage>
        <taxon>Bacteria</taxon>
        <taxon>Bacillati</taxon>
        <taxon>Actinomycetota</taxon>
        <taxon>Actinomycetes</taxon>
        <taxon>Streptosporangiales</taxon>
        <taxon>Thermomonosporaceae</taxon>
        <taxon>Actinomadura</taxon>
    </lineage>
</organism>
<dbReference type="Proteomes" id="UP000774570">
    <property type="component" value="Unassembled WGS sequence"/>
</dbReference>
<dbReference type="Pfam" id="PF20218">
    <property type="entry name" value="DUF6578"/>
    <property type="match status" value="1"/>
</dbReference>
<proteinExistence type="predicted"/>